<evidence type="ECO:0000313" key="1">
    <source>
        <dbReference type="EMBL" id="KAA3487290.1"/>
    </source>
</evidence>
<evidence type="ECO:0000313" key="2">
    <source>
        <dbReference type="Proteomes" id="UP000325315"/>
    </source>
</evidence>
<accession>A0A5B6WZE8</accession>
<dbReference type="InterPro" id="IPR050951">
    <property type="entry name" value="Retrovirus_Pol_polyprotein"/>
</dbReference>
<comment type="caution">
    <text evidence="1">The sequence shown here is derived from an EMBL/GenBank/DDBJ whole genome shotgun (WGS) entry which is preliminary data.</text>
</comment>
<proteinExistence type="predicted"/>
<keyword evidence="2" id="KW-1185">Reference proteome</keyword>
<name>A0A5B6WZE8_9ROSI</name>
<dbReference type="Gene3D" id="3.30.70.270">
    <property type="match status" value="2"/>
</dbReference>
<dbReference type="OrthoDB" id="1002209at2759"/>
<dbReference type="AlphaFoldDB" id="A0A5B6WZE8"/>
<dbReference type="PANTHER" id="PTHR37984">
    <property type="entry name" value="PROTEIN CBG26694"/>
    <property type="match status" value="1"/>
</dbReference>
<dbReference type="InterPro" id="IPR043128">
    <property type="entry name" value="Rev_trsase/Diguanyl_cyclase"/>
</dbReference>
<reference evidence="2" key="1">
    <citation type="journal article" date="2019" name="Plant Biotechnol. J.">
        <title>Genome sequencing of the Australian wild diploid species Gossypium australe highlights disease resistance and delayed gland morphogenesis.</title>
        <authorList>
            <person name="Cai Y."/>
            <person name="Cai X."/>
            <person name="Wang Q."/>
            <person name="Wang P."/>
            <person name="Zhang Y."/>
            <person name="Cai C."/>
            <person name="Xu Y."/>
            <person name="Wang K."/>
            <person name="Zhou Z."/>
            <person name="Wang C."/>
            <person name="Geng S."/>
            <person name="Li B."/>
            <person name="Dong Q."/>
            <person name="Hou Y."/>
            <person name="Wang H."/>
            <person name="Ai P."/>
            <person name="Liu Z."/>
            <person name="Yi F."/>
            <person name="Sun M."/>
            <person name="An G."/>
            <person name="Cheng J."/>
            <person name="Zhang Y."/>
            <person name="Shi Q."/>
            <person name="Xie Y."/>
            <person name="Shi X."/>
            <person name="Chang Y."/>
            <person name="Huang F."/>
            <person name="Chen Y."/>
            <person name="Hong S."/>
            <person name="Mi L."/>
            <person name="Sun Q."/>
            <person name="Zhang L."/>
            <person name="Zhou B."/>
            <person name="Peng R."/>
            <person name="Zhang X."/>
            <person name="Liu F."/>
        </authorList>
    </citation>
    <scope>NUCLEOTIDE SEQUENCE [LARGE SCALE GENOMIC DNA]</scope>
    <source>
        <strain evidence="2">cv. PA1801</strain>
    </source>
</reference>
<protein>
    <submittedName>
        <fullName evidence="1">Retrotransposon protein</fullName>
    </submittedName>
</protein>
<dbReference type="SUPFAM" id="SSF56672">
    <property type="entry name" value="DNA/RNA polymerases"/>
    <property type="match status" value="1"/>
</dbReference>
<dbReference type="Proteomes" id="UP000325315">
    <property type="component" value="Unassembled WGS sequence"/>
</dbReference>
<dbReference type="EMBL" id="SMMG02000001">
    <property type="protein sequence ID" value="KAA3487290.1"/>
    <property type="molecule type" value="Genomic_DNA"/>
</dbReference>
<dbReference type="InterPro" id="IPR043502">
    <property type="entry name" value="DNA/RNA_pol_sf"/>
</dbReference>
<sequence length="95" mass="11278">MCRKPRSKQGEIEYAEYLRIVLQTLRDKKLFAKFRKSEFLLRKVRFLGHIVSAKGIRVDPSKILAIVDWKSPRNASEVRSFLGLARYYRRFVKGF</sequence>
<organism evidence="1 2">
    <name type="scientific">Gossypium australe</name>
    <dbReference type="NCBI Taxonomy" id="47621"/>
    <lineage>
        <taxon>Eukaryota</taxon>
        <taxon>Viridiplantae</taxon>
        <taxon>Streptophyta</taxon>
        <taxon>Embryophyta</taxon>
        <taxon>Tracheophyta</taxon>
        <taxon>Spermatophyta</taxon>
        <taxon>Magnoliopsida</taxon>
        <taxon>eudicotyledons</taxon>
        <taxon>Gunneridae</taxon>
        <taxon>Pentapetalae</taxon>
        <taxon>rosids</taxon>
        <taxon>malvids</taxon>
        <taxon>Malvales</taxon>
        <taxon>Malvaceae</taxon>
        <taxon>Malvoideae</taxon>
        <taxon>Gossypium</taxon>
    </lineage>
</organism>
<gene>
    <name evidence="1" type="ORF">EPI10_031125</name>
</gene>
<dbReference type="PANTHER" id="PTHR37984:SF5">
    <property type="entry name" value="PROTEIN NYNRIN-LIKE"/>
    <property type="match status" value="1"/>
</dbReference>